<name>A0A8H7VWG0_9FUNG</name>
<evidence type="ECO:0000313" key="1">
    <source>
        <dbReference type="EMBL" id="KAG2236991.1"/>
    </source>
</evidence>
<dbReference type="EMBL" id="JAEPRE010000011">
    <property type="protein sequence ID" value="KAG2236991.1"/>
    <property type="molecule type" value="Genomic_DNA"/>
</dbReference>
<sequence length="263" mass="30497">MEEEKLDSYLEKLEEKAGTVLLSMEDFHKLWCSLIYEDYASNNFKIFGKQDTLHISVYSDWKYKSDTMLQILRNLKSIFRELRIVMAMKKFDKDVVEEINLEIQMFLKAVKSFEVDKYAIEFLLDQYKKEIQVVRPRKMQKEKPLPIPKENSAATVPGLSIGLPNIMKRGMNNICKVMPVSAPVNTRMKNDSGDRQKRFDGHISDLTRLSQSSVKMNTDLKSFGLTISTVIQNIQINKVKSTDSNETLAFNLKPLKKKKLPKF</sequence>
<organism evidence="1 2">
    <name type="scientific">Thamnidium elegans</name>
    <dbReference type="NCBI Taxonomy" id="101142"/>
    <lineage>
        <taxon>Eukaryota</taxon>
        <taxon>Fungi</taxon>
        <taxon>Fungi incertae sedis</taxon>
        <taxon>Mucoromycota</taxon>
        <taxon>Mucoromycotina</taxon>
        <taxon>Mucoromycetes</taxon>
        <taxon>Mucorales</taxon>
        <taxon>Mucorineae</taxon>
        <taxon>Mucoraceae</taxon>
        <taxon>Thamnidium</taxon>
    </lineage>
</organism>
<proteinExistence type="predicted"/>
<dbReference type="Proteomes" id="UP000613177">
    <property type="component" value="Unassembled WGS sequence"/>
</dbReference>
<comment type="caution">
    <text evidence="1">The sequence shown here is derived from an EMBL/GenBank/DDBJ whole genome shotgun (WGS) entry which is preliminary data.</text>
</comment>
<gene>
    <name evidence="1" type="ORF">INT48_002060</name>
</gene>
<reference evidence="1" key="1">
    <citation type="submission" date="2021-01" db="EMBL/GenBank/DDBJ databases">
        <title>Metabolic potential, ecology and presence of endohyphal bacteria is reflected in genomic diversity of Mucoromycotina.</title>
        <authorList>
            <person name="Muszewska A."/>
            <person name="Okrasinska A."/>
            <person name="Steczkiewicz K."/>
            <person name="Drgas O."/>
            <person name="Orlowska M."/>
            <person name="Perlinska-Lenart U."/>
            <person name="Aleksandrzak-Piekarczyk T."/>
            <person name="Szatraj K."/>
            <person name="Zielenkiewicz U."/>
            <person name="Pilsyk S."/>
            <person name="Malc E."/>
            <person name="Mieczkowski P."/>
            <person name="Kruszewska J.S."/>
            <person name="Biernat P."/>
            <person name="Pawlowska J."/>
        </authorList>
    </citation>
    <scope>NUCLEOTIDE SEQUENCE</scope>
    <source>
        <strain evidence="1">WA0000018081</strain>
    </source>
</reference>
<evidence type="ECO:0000313" key="2">
    <source>
        <dbReference type="Proteomes" id="UP000613177"/>
    </source>
</evidence>
<protein>
    <submittedName>
        <fullName evidence="1">Uncharacterized protein</fullName>
    </submittedName>
</protein>
<keyword evidence="2" id="KW-1185">Reference proteome</keyword>
<accession>A0A8H7VWG0</accession>
<dbReference type="AlphaFoldDB" id="A0A8H7VWG0"/>